<feature type="transmembrane region" description="Helical" evidence="7">
    <location>
        <begin position="20"/>
        <end position="41"/>
    </location>
</feature>
<evidence type="ECO:0000313" key="9">
    <source>
        <dbReference type="EMBL" id="CBI00455.1"/>
    </source>
</evidence>
<evidence type="ECO:0000256" key="1">
    <source>
        <dbReference type="ARBA" id="ARBA00004651"/>
    </source>
</evidence>
<keyword evidence="3 7" id="KW-0812">Transmembrane</keyword>
<accession>E6PZU6</accession>
<feature type="domain" description="Type IV secretion system coupling protein TraD DNA-binding" evidence="8">
    <location>
        <begin position="218"/>
        <end position="577"/>
    </location>
</feature>
<dbReference type="Pfam" id="PF10412">
    <property type="entry name" value="TrwB_AAD_bind"/>
    <property type="match status" value="1"/>
</dbReference>
<dbReference type="AlphaFoldDB" id="E6PZU6"/>
<evidence type="ECO:0000256" key="5">
    <source>
        <dbReference type="ARBA" id="ARBA00023136"/>
    </source>
</evidence>
<evidence type="ECO:0000256" key="6">
    <source>
        <dbReference type="SAM" id="MobiDB-lite"/>
    </source>
</evidence>
<keyword evidence="5 7" id="KW-0472">Membrane</keyword>
<evidence type="ECO:0000259" key="8">
    <source>
        <dbReference type="Pfam" id="PF10412"/>
    </source>
</evidence>
<dbReference type="EMBL" id="CABN01000139">
    <property type="protein sequence ID" value="CBI00455.1"/>
    <property type="molecule type" value="Genomic_DNA"/>
</dbReference>
<dbReference type="SUPFAM" id="SSF52540">
    <property type="entry name" value="P-loop containing nucleoside triphosphate hydrolases"/>
    <property type="match status" value="1"/>
</dbReference>
<keyword evidence="2" id="KW-1003">Cell membrane</keyword>
<comment type="subcellular location">
    <subcellularLocation>
        <location evidence="1">Cell membrane</location>
        <topology evidence="1">Multi-pass membrane protein</topology>
    </subcellularLocation>
</comment>
<evidence type="ECO:0000256" key="3">
    <source>
        <dbReference type="ARBA" id="ARBA00022692"/>
    </source>
</evidence>
<comment type="caution">
    <text evidence="9">The sequence shown here is derived from an EMBL/GenBank/DDBJ whole genome shotgun (WGS) entry which is preliminary data.</text>
</comment>
<dbReference type="CDD" id="cd01127">
    <property type="entry name" value="TrwB_TraG_TraD_VirD4"/>
    <property type="match status" value="1"/>
</dbReference>
<feature type="transmembrane region" description="Helical" evidence="7">
    <location>
        <begin position="150"/>
        <end position="171"/>
    </location>
</feature>
<sequence>MAKTTWGRKETIIWPQNRPIYTYGAIFAAIVLTAVFLYARLRFVGTPLQRFYMPVYVRTSFFGSFSRTHRSQYRMLFLTGHGLKPGPAMNDDVVRGRTPEPGGRIIPLALSSAAIQHGNDLLFRGPVRSYVDARLHDYLKVAIYKNDLSTLLKTTLLCGAGIFLVLLPFAVTKDLKRQKALKYGRRLKGPERLTPEEFNETVKGDGIGFKTDDMKEMIRIPARAEAQHMQIIGDTGAGKSALMFQVLRQVRSRGDSAIVYDPAREFVKRFYDPSRGDVILNPLDNRCPYWGPAEELRSRSEAKALAVSLFQPPQDRKGEFFIESPQKIFAFLMAYGPTPDELVQWMSNPDEIDRRLKGTEHAHLIDPKAHQQRAGVLGSLGLIADSLRLLPKKGEGNGEWTATEWAEKRQGWIFLTSRAAEREALRPLQSLWIDWLVLRLLNEPTKGQKRVWFLIDELASLQKLPQLHTAITEGRKGQNPVVLGFQGKAQVEYLYGHLAEVMLSQPATSIWLTTKEPNAGEWVSKFIGKVEIERLRETHFDGTRAGHNFTIERQVEPLVLESEISGLADLHAYMKYQNYVTFFSFPYFDMPEIAKPFELRERPDDKLPYDPKNIRGGRPEVSPAELKQVPEPSAPPPEPQPNVLAAMQEIQQETTVCDDTSEQQSLTFKG</sequence>
<feature type="region of interest" description="Disordered" evidence="6">
    <location>
        <begin position="599"/>
        <end position="642"/>
    </location>
</feature>
<protein>
    <recommendedName>
        <fullName evidence="8">Type IV secretion system coupling protein TraD DNA-binding domain-containing protein</fullName>
    </recommendedName>
</protein>
<keyword evidence="4 7" id="KW-1133">Transmembrane helix</keyword>
<dbReference type="PANTHER" id="PTHR37937">
    <property type="entry name" value="CONJUGATIVE TRANSFER: DNA TRANSPORT"/>
    <property type="match status" value="1"/>
</dbReference>
<reference evidence="9" key="1">
    <citation type="submission" date="2009-10" db="EMBL/GenBank/DDBJ databases">
        <title>Diversity of trophic interactions inside an arsenic-rich microbial ecosystem.</title>
        <authorList>
            <person name="Bertin P.N."/>
            <person name="Heinrich-Salmeron A."/>
            <person name="Pelletier E."/>
            <person name="Goulhen-Chollet F."/>
            <person name="Arsene-Ploetze F."/>
            <person name="Gallien S."/>
            <person name="Calteau A."/>
            <person name="Vallenet D."/>
            <person name="Casiot C."/>
            <person name="Chane-Woon-Ming B."/>
            <person name="Giloteaux L."/>
            <person name="Barakat M."/>
            <person name="Bonnefoy V."/>
            <person name="Bruneel O."/>
            <person name="Chandler M."/>
            <person name="Cleiss J."/>
            <person name="Duran R."/>
            <person name="Elbaz-Poulichet F."/>
            <person name="Fonknechten N."/>
            <person name="Lauga B."/>
            <person name="Mornico D."/>
            <person name="Ortet P."/>
            <person name="Schaeffer C."/>
            <person name="Siguier P."/>
            <person name="Alexander Thil Smith A."/>
            <person name="Van Dorsselaer A."/>
            <person name="Weissenbach J."/>
            <person name="Medigue C."/>
            <person name="Le Paslier D."/>
        </authorList>
    </citation>
    <scope>NUCLEOTIDE SEQUENCE</scope>
</reference>
<evidence type="ECO:0000256" key="2">
    <source>
        <dbReference type="ARBA" id="ARBA00022475"/>
    </source>
</evidence>
<organism evidence="9">
    <name type="scientific">mine drainage metagenome</name>
    <dbReference type="NCBI Taxonomy" id="410659"/>
    <lineage>
        <taxon>unclassified sequences</taxon>
        <taxon>metagenomes</taxon>
        <taxon>ecological metagenomes</taxon>
    </lineage>
</organism>
<dbReference type="Gene3D" id="3.40.50.300">
    <property type="entry name" value="P-loop containing nucleotide triphosphate hydrolases"/>
    <property type="match status" value="2"/>
</dbReference>
<dbReference type="InterPro" id="IPR027417">
    <property type="entry name" value="P-loop_NTPase"/>
</dbReference>
<proteinExistence type="predicted"/>
<evidence type="ECO:0000256" key="7">
    <source>
        <dbReference type="SAM" id="Phobius"/>
    </source>
</evidence>
<dbReference type="GO" id="GO:0005886">
    <property type="term" value="C:plasma membrane"/>
    <property type="evidence" value="ECO:0007669"/>
    <property type="project" value="UniProtKB-SubCell"/>
</dbReference>
<dbReference type="InterPro" id="IPR019476">
    <property type="entry name" value="T4SS_TraD_DNA-bd"/>
</dbReference>
<dbReference type="PANTHER" id="PTHR37937:SF1">
    <property type="entry name" value="CONJUGATIVE TRANSFER: DNA TRANSPORT"/>
    <property type="match status" value="1"/>
</dbReference>
<feature type="compositionally biased region" description="Basic and acidic residues" evidence="6">
    <location>
        <begin position="599"/>
        <end position="613"/>
    </location>
</feature>
<gene>
    <name evidence="9" type="ORF">CARN3_1459</name>
</gene>
<name>E6PZU6_9ZZZZ</name>
<evidence type="ECO:0000256" key="4">
    <source>
        <dbReference type="ARBA" id="ARBA00022989"/>
    </source>
</evidence>
<dbReference type="InterPro" id="IPR051539">
    <property type="entry name" value="T4SS-coupling_protein"/>
</dbReference>